<name>A0AAP6ED65_9ACTN</name>
<dbReference type="AlphaFoldDB" id="A0AAP6ED65"/>
<gene>
    <name evidence="2" type="ORF">PV399_02440</name>
    <name evidence="3" type="ORF">PV666_23920</name>
</gene>
<feature type="domain" description="HTH marR-type" evidence="1">
    <location>
        <begin position="16"/>
        <end position="153"/>
    </location>
</feature>
<evidence type="ECO:0000313" key="2">
    <source>
        <dbReference type="EMBL" id="MDX2958578.1"/>
    </source>
</evidence>
<reference evidence="2 4" key="1">
    <citation type="journal article" date="2023" name="Microb. Genom.">
        <title>Mesoterricola silvestris gen. nov., sp. nov., Mesoterricola sediminis sp. nov., Geothrix oryzae sp. nov., Geothrix edaphica sp. nov., Geothrix rubra sp. nov., and Geothrix limicola sp. nov., six novel members of Acidobacteriota isolated from soils.</title>
        <authorList>
            <person name="Weisberg A.J."/>
            <person name="Pearce E."/>
            <person name="Kramer C.G."/>
            <person name="Chang J.H."/>
            <person name="Clarke C.R."/>
        </authorList>
    </citation>
    <scope>NUCLEOTIDE SEQUENCE</scope>
    <source>
        <strain evidence="3 4">NB05-1H</strain>
        <strain evidence="2">NRRL_B-16521</strain>
    </source>
</reference>
<dbReference type="GO" id="GO:0003700">
    <property type="term" value="F:DNA-binding transcription factor activity"/>
    <property type="evidence" value="ECO:0007669"/>
    <property type="project" value="InterPro"/>
</dbReference>
<dbReference type="RefSeq" id="WP_010360201.1">
    <property type="nucleotide sequence ID" value="NZ_BCMK01000101.1"/>
</dbReference>
<dbReference type="EMBL" id="JARAWC010000001">
    <property type="protein sequence ID" value="MDX2958578.1"/>
    <property type="molecule type" value="Genomic_DNA"/>
</dbReference>
<organism evidence="2 5">
    <name type="scientific">Streptomyces acidiscabies</name>
    <dbReference type="NCBI Taxonomy" id="42234"/>
    <lineage>
        <taxon>Bacteria</taxon>
        <taxon>Bacillati</taxon>
        <taxon>Actinomycetota</taxon>
        <taxon>Actinomycetes</taxon>
        <taxon>Kitasatosporales</taxon>
        <taxon>Streptomycetaceae</taxon>
        <taxon>Streptomyces</taxon>
    </lineage>
</organism>
<accession>A0AAP6ED65</accession>
<dbReference type="Proteomes" id="UP001282288">
    <property type="component" value="Unassembled WGS sequence"/>
</dbReference>
<dbReference type="EMBL" id="JARAWP010000014">
    <property type="protein sequence ID" value="MDX3020916.1"/>
    <property type="molecule type" value="Genomic_DNA"/>
</dbReference>
<dbReference type="InterPro" id="IPR000835">
    <property type="entry name" value="HTH_MarR-typ"/>
</dbReference>
<dbReference type="PROSITE" id="PS50995">
    <property type="entry name" value="HTH_MARR_2"/>
    <property type="match status" value="1"/>
</dbReference>
<dbReference type="Pfam" id="PF01047">
    <property type="entry name" value="MarR"/>
    <property type="match status" value="1"/>
</dbReference>
<protein>
    <submittedName>
        <fullName evidence="2">MarR family transcriptional regulator</fullName>
    </submittedName>
</protein>
<evidence type="ECO:0000313" key="4">
    <source>
        <dbReference type="Proteomes" id="UP001272987"/>
    </source>
</evidence>
<dbReference type="PRINTS" id="PR00598">
    <property type="entry name" value="HTHMARR"/>
</dbReference>
<evidence type="ECO:0000313" key="5">
    <source>
        <dbReference type="Proteomes" id="UP001282288"/>
    </source>
</evidence>
<evidence type="ECO:0000313" key="3">
    <source>
        <dbReference type="EMBL" id="MDX3020916.1"/>
    </source>
</evidence>
<keyword evidence="4" id="KW-1185">Reference proteome</keyword>
<dbReference type="PANTHER" id="PTHR33164:SF57">
    <property type="entry name" value="MARR-FAMILY TRANSCRIPTIONAL REGULATOR"/>
    <property type="match status" value="1"/>
</dbReference>
<dbReference type="GO" id="GO:0006950">
    <property type="term" value="P:response to stress"/>
    <property type="evidence" value="ECO:0007669"/>
    <property type="project" value="TreeGrafter"/>
</dbReference>
<proteinExistence type="predicted"/>
<dbReference type="InterPro" id="IPR036388">
    <property type="entry name" value="WH-like_DNA-bd_sf"/>
</dbReference>
<dbReference type="InterPro" id="IPR039422">
    <property type="entry name" value="MarR/SlyA-like"/>
</dbReference>
<dbReference type="PANTHER" id="PTHR33164">
    <property type="entry name" value="TRANSCRIPTIONAL REGULATOR, MARR FAMILY"/>
    <property type="match status" value="1"/>
</dbReference>
<dbReference type="InterPro" id="IPR036390">
    <property type="entry name" value="WH_DNA-bd_sf"/>
</dbReference>
<dbReference type="SMART" id="SM00347">
    <property type="entry name" value="HTH_MARR"/>
    <property type="match status" value="1"/>
</dbReference>
<comment type="caution">
    <text evidence="2">The sequence shown here is derived from an EMBL/GenBank/DDBJ whole genome shotgun (WGS) entry which is preliminary data.</text>
</comment>
<sequence length="168" mass="18503">MTPTPPSPLSPASGEVTEIERHFNRLTMHSGRMRRHEQLMAASGVTLDRAAVSILRHLSSDPSPQRPGVLAARLSVEASHVTRQLGQLEKAGYLIRTPDPDDRRAQRIHLTEAGLSAAQRVREVSRRSIAQALAEWSPEDRERLAALFGRMVSDFLAHAETEIQTGGS</sequence>
<dbReference type="SUPFAM" id="SSF46785">
    <property type="entry name" value="Winged helix' DNA-binding domain"/>
    <property type="match status" value="1"/>
</dbReference>
<dbReference type="GeneID" id="69808629"/>
<dbReference type="Proteomes" id="UP001272987">
    <property type="component" value="Unassembled WGS sequence"/>
</dbReference>
<dbReference type="Gene3D" id="1.10.10.10">
    <property type="entry name" value="Winged helix-like DNA-binding domain superfamily/Winged helix DNA-binding domain"/>
    <property type="match status" value="1"/>
</dbReference>
<evidence type="ECO:0000259" key="1">
    <source>
        <dbReference type="PROSITE" id="PS50995"/>
    </source>
</evidence>